<reference evidence="1" key="1">
    <citation type="journal article" date="2017" name="ISME J.">
        <title>Energy and carbon metabolisms in a deep terrestrial subsurface fluid microbial community.</title>
        <authorList>
            <person name="Momper L."/>
            <person name="Jungbluth S.P."/>
            <person name="Lee M.D."/>
            <person name="Amend J.P."/>
        </authorList>
    </citation>
    <scope>NUCLEOTIDE SEQUENCE [LARGE SCALE GENOMIC DNA]</scope>
    <source>
        <strain evidence="1">SURF_5</strain>
    </source>
</reference>
<name>A0A3A4PER7_ABYX5</name>
<organism evidence="1">
    <name type="scientific">Abyssobacteria bacterium (strain SURF_5)</name>
    <dbReference type="NCBI Taxonomy" id="2093360"/>
    <lineage>
        <taxon>Bacteria</taxon>
        <taxon>Pseudomonadati</taxon>
        <taxon>Candidatus Hydrogenedentota</taxon>
        <taxon>Candidatus Abyssobacteria</taxon>
    </lineage>
</organism>
<sequence>MNSALPVGGVGRLQDACATKEGRLIGGNRDRSFAGKNGKKDWKWPENCMQLIDGNEIMR</sequence>
<dbReference type="Proteomes" id="UP000265882">
    <property type="component" value="Unassembled WGS sequence"/>
</dbReference>
<proteinExistence type="predicted"/>
<dbReference type="AlphaFoldDB" id="A0A3A4PER7"/>
<protein>
    <submittedName>
        <fullName evidence="1">Uncharacterized protein</fullName>
    </submittedName>
</protein>
<accession>A0A3A4PER7</accession>
<dbReference type="EMBL" id="QZKU01000008">
    <property type="protein sequence ID" value="RJP26414.1"/>
    <property type="molecule type" value="Genomic_DNA"/>
</dbReference>
<reference evidence="1" key="2">
    <citation type="submission" date="2018-03" db="EMBL/GenBank/DDBJ databases">
        <authorList>
            <person name="Keele B.F."/>
        </authorList>
    </citation>
    <scope>NUCLEOTIDE SEQUENCE</scope>
    <source>
        <strain evidence="1">SURF_5</strain>
    </source>
</reference>
<evidence type="ECO:0000313" key="1">
    <source>
        <dbReference type="EMBL" id="RJP26414.1"/>
    </source>
</evidence>
<comment type="caution">
    <text evidence="1">The sequence shown here is derived from an EMBL/GenBank/DDBJ whole genome shotgun (WGS) entry which is preliminary data.</text>
</comment>
<gene>
    <name evidence="1" type="ORF">C4520_00605</name>
</gene>